<dbReference type="PROSITE" id="PS51745">
    <property type="entry name" value="PB1"/>
    <property type="match status" value="1"/>
</dbReference>
<accession>A0A8S0UEJ7</accession>
<dbReference type="Gramene" id="OE9A094492T6">
    <property type="protein sequence ID" value="OE9A094492C6"/>
    <property type="gene ID" value="OE9A094492"/>
</dbReference>
<evidence type="ECO:0000313" key="9">
    <source>
        <dbReference type="Proteomes" id="UP000594638"/>
    </source>
</evidence>
<feature type="region of interest" description="Disordered" evidence="5">
    <location>
        <begin position="695"/>
        <end position="727"/>
    </location>
</feature>
<evidence type="ECO:0000256" key="3">
    <source>
        <dbReference type="ARBA" id="ARBA00023163"/>
    </source>
</evidence>
<dbReference type="Pfam" id="PF00564">
    <property type="entry name" value="PB1"/>
    <property type="match status" value="1"/>
</dbReference>
<keyword evidence="9" id="KW-1185">Reference proteome</keyword>
<protein>
    <submittedName>
        <fullName evidence="8">NLP5-like</fullName>
    </submittedName>
</protein>
<feature type="region of interest" description="Disordered" evidence="5">
    <location>
        <begin position="808"/>
        <end position="828"/>
    </location>
</feature>
<dbReference type="PANTHER" id="PTHR32002">
    <property type="entry name" value="PROTEIN NLP8"/>
    <property type="match status" value="1"/>
</dbReference>
<dbReference type="InterPro" id="IPR034891">
    <property type="entry name" value="PB1_NLP"/>
</dbReference>
<feature type="compositionally biased region" description="Basic and acidic residues" evidence="5">
    <location>
        <begin position="809"/>
        <end position="828"/>
    </location>
</feature>
<proteinExistence type="predicted"/>
<dbReference type="EMBL" id="CACTIH010007766">
    <property type="protein sequence ID" value="CAA3017984.1"/>
    <property type="molecule type" value="Genomic_DNA"/>
</dbReference>
<dbReference type="Gramene" id="OE9A094492T3">
    <property type="protein sequence ID" value="OE9A094492C3"/>
    <property type="gene ID" value="OE9A094492"/>
</dbReference>
<feature type="compositionally biased region" description="Polar residues" evidence="5">
    <location>
        <begin position="695"/>
        <end position="712"/>
    </location>
</feature>
<dbReference type="Gramene" id="OE9A094492T1">
    <property type="protein sequence ID" value="OE9A094492C1"/>
    <property type="gene ID" value="OE9A094492"/>
</dbReference>
<evidence type="ECO:0000256" key="1">
    <source>
        <dbReference type="ARBA" id="ARBA00023015"/>
    </source>
</evidence>
<dbReference type="AlphaFoldDB" id="A0A8S0UEJ7"/>
<dbReference type="PANTHER" id="PTHR32002:SF44">
    <property type="entry name" value="PROTEIN NLP4"/>
    <property type="match status" value="1"/>
</dbReference>
<dbReference type="CDD" id="cd06407">
    <property type="entry name" value="PB1_NLP"/>
    <property type="match status" value="1"/>
</dbReference>
<dbReference type="SMR" id="A0A8S0UEJ7"/>
<dbReference type="SUPFAM" id="SSF54277">
    <property type="entry name" value="CAD &amp; PB1 domains"/>
    <property type="match status" value="1"/>
</dbReference>
<dbReference type="Proteomes" id="UP000594638">
    <property type="component" value="Unassembled WGS sequence"/>
</dbReference>
<feature type="domain" description="RWP-RK" evidence="6">
    <location>
        <begin position="597"/>
        <end position="678"/>
    </location>
</feature>
<keyword evidence="4" id="KW-0539">Nucleus</keyword>
<dbReference type="GO" id="GO:0003700">
    <property type="term" value="F:DNA-binding transcription factor activity"/>
    <property type="evidence" value="ECO:0007669"/>
    <property type="project" value="InterPro"/>
</dbReference>
<dbReference type="Gramene" id="OE9A094492T4">
    <property type="protein sequence ID" value="OE9A094492C4"/>
    <property type="gene ID" value="OE9A094492"/>
</dbReference>
<keyword evidence="1" id="KW-0805">Transcription regulation</keyword>
<dbReference type="OrthoDB" id="6270329at2759"/>
<evidence type="ECO:0000256" key="5">
    <source>
        <dbReference type="SAM" id="MobiDB-lite"/>
    </source>
</evidence>
<feature type="domain" description="PB1" evidence="7">
    <location>
        <begin position="830"/>
        <end position="913"/>
    </location>
</feature>
<dbReference type="Gramene" id="OE9A094492T5">
    <property type="protein sequence ID" value="OE9A094492C5"/>
    <property type="gene ID" value="OE9A094492"/>
</dbReference>
<dbReference type="PROSITE" id="PS51519">
    <property type="entry name" value="RWP_RK"/>
    <property type="match status" value="1"/>
</dbReference>
<dbReference type="InterPro" id="IPR045012">
    <property type="entry name" value="NLP"/>
</dbReference>
<dbReference type="GO" id="GO:0003677">
    <property type="term" value="F:DNA binding"/>
    <property type="evidence" value="ECO:0007669"/>
    <property type="project" value="UniProtKB-KW"/>
</dbReference>
<evidence type="ECO:0000256" key="4">
    <source>
        <dbReference type="ARBA" id="ARBA00023242"/>
    </source>
</evidence>
<dbReference type="Gramene" id="OE9A094492T2">
    <property type="protein sequence ID" value="OE9A094492C2"/>
    <property type="gene ID" value="OE9A094492"/>
</dbReference>
<name>A0A8S0UEJ7_OLEEU</name>
<dbReference type="InterPro" id="IPR055081">
    <property type="entry name" value="NLP1-9_GAF"/>
</dbReference>
<evidence type="ECO:0000259" key="6">
    <source>
        <dbReference type="PROSITE" id="PS51519"/>
    </source>
</evidence>
<feature type="compositionally biased region" description="Basic and acidic residues" evidence="5">
    <location>
        <begin position="559"/>
        <end position="570"/>
    </location>
</feature>
<feature type="region of interest" description="Disordered" evidence="5">
    <location>
        <begin position="535"/>
        <end position="570"/>
    </location>
</feature>
<sequence>MDEDVLPLNTMLGTPSECFMDLDYMDELLFEGCWLETTGESDFLNYSASTPNSLFDPSFLWPTVEARNGESNGSPLKESLEERHRSFFPDNLSTNQHQGPELSMNSQSYIGNIQSNVASSGQSENYLVGGSELSRRLWIGPRALTSVMDRLMRALSDIKDCSRDKDVLIQIWIPVNKGGRNVLTTNDQPFTLDRNCPRLAHYREISMDYHFPAEEDSKEAMGLPGRVFRSKVPEWTPDVQFFTREEYPRVGHAQRYDVRGTLAVPILEQGSLNCLGVIEVVLTTQKIKYLPELESVCKALEAVDLRSSQVPNIQKAKTCDLSYQAALPEILEVFKSACRSHRLPLAQTWVPCLVQGKGGCWHSDENLANCVSTVDSACYIGDPRIQDFHEACSEHHLLKGQGVVGRAFGTNQPCFSPDVTAYSKTEYPLSHHARMFGLQAAVAIRLRSVSTGSADFVLEFFLPMDCANPEDQKKMLTSLSKVIHKVCWTLRIVDEEELQEEYALPVEVGNPPPVVKRSKEVPKVDPMQSSMLLRDVPSQSSGDMNLQESANTVSVSQNEKPKEMSLELKRDPSDLDSIAGILGGSPTSADDSSLYTKKTTDKKRIKAENVINLQVLRQYFAGSLKDAAKNLGVCPTTLKRICRQHGIKRWPSRKIKKVGHSLQKIQRVIDSVQGASGALQIESFYCNFPKLASPNTSNVKPLSNSKSTNNSKPLDRLHKSGILSPPAAASYSPPISCSQSSSSSQCCSSRSQSNPYILNVEGQEVPMSKEESVNGLLKRTQSDAHLHLSGDGPKYLWRSQSHVSFMELPKPENLPHEPEDRGRQSQETDALRVKVTYGEDKIRFRMQINWGYKDLLREVARRFGIDGTCDFHIKYLDDDSEWVLLTCDADLEECIDVCRTSRNQTIKLSLLLDSQLHISGSFSSRGP</sequence>
<dbReference type="SMART" id="SM00666">
    <property type="entry name" value="PB1"/>
    <property type="match status" value="1"/>
</dbReference>
<reference evidence="8 9" key="1">
    <citation type="submission" date="2019-12" db="EMBL/GenBank/DDBJ databases">
        <authorList>
            <person name="Alioto T."/>
            <person name="Alioto T."/>
            <person name="Gomez Garrido J."/>
        </authorList>
    </citation>
    <scope>NUCLEOTIDE SEQUENCE [LARGE SCALE GENOMIC DNA]</scope>
</reference>
<dbReference type="InterPro" id="IPR053793">
    <property type="entry name" value="PB1-like"/>
</dbReference>
<dbReference type="Gene3D" id="3.10.20.90">
    <property type="entry name" value="Phosphatidylinositol 3-kinase Catalytic Subunit, Chain A, domain 1"/>
    <property type="match status" value="1"/>
</dbReference>
<evidence type="ECO:0000256" key="2">
    <source>
        <dbReference type="ARBA" id="ARBA00023125"/>
    </source>
</evidence>
<evidence type="ECO:0000313" key="8">
    <source>
        <dbReference type="EMBL" id="CAA3017984.1"/>
    </source>
</evidence>
<keyword evidence="3" id="KW-0804">Transcription</keyword>
<dbReference type="InterPro" id="IPR000270">
    <property type="entry name" value="PB1_dom"/>
</dbReference>
<evidence type="ECO:0000259" key="7">
    <source>
        <dbReference type="PROSITE" id="PS51745"/>
    </source>
</evidence>
<comment type="caution">
    <text evidence="8">The sequence shown here is derived from an EMBL/GenBank/DDBJ whole genome shotgun (WGS) entry which is preliminary data.</text>
</comment>
<dbReference type="Pfam" id="PF22922">
    <property type="entry name" value="GAF_NLP"/>
    <property type="match status" value="2"/>
</dbReference>
<gene>
    <name evidence="8" type="ORF">OLEA9_A094492</name>
</gene>
<keyword evidence="2" id="KW-0238">DNA-binding</keyword>
<dbReference type="InterPro" id="IPR003035">
    <property type="entry name" value="RWP-RK_dom"/>
</dbReference>
<organism evidence="8 9">
    <name type="scientific">Olea europaea subsp. europaea</name>
    <dbReference type="NCBI Taxonomy" id="158383"/>
    <lineage>
        <taxon>Eukaryota</taxon>
        <taxon>Viridiplantae</taxon>
        <taxon>Streptophyta</taxon>
        <taxon>Embryophyta</taxon>
        <taxon>Tracheophyta</taxon>
        <taxon>Spermatophyta</taxon>
        <taxon>Magnoliopsida</taxon>
        <taxon>eudicotyledons</taxon>
        <taxon>Gunneridae</taxon>
        <taxon>Pentapetalae</taxon>
        <taxon>asterids</taxon>
        <taxon>lamiids</taxon>
        <taxon>Lamiales</taxon>
        <taxon>Oleaceae</taxon>
        <taxon>Oleeae</taxon>
        <taxon>Olea</taxon>
    </lineage>
</organism>
<dbReference type="Pfam" id="PF02042">
    <property type="entry name" value="RWP-RK"/>
    <property type="match status" value="1"/>
</dbReference>
<feature type="compositionally biased region" description="Polar residues" evidence="5">
    <location>
        <begin position="535"/>
        <end position="558"/>
    </location>
</feature>